<gene>
    <name evidence="12" type="ORF">CALCODRAFT_514400</name>
</gene>
<dbReference type="GO" id="GO:0031201">
    <property type="term" value="C:SNARE complex"/>
    <property type="evidence" value="ECO:0007669"/>
    <property type="project" value="TreeGrafter"/>
</dbReference>
<keyword evidence="9 11" id="KW-0472">Membrane</keyword>
<keyword evidence="3" id="KW-0813">Transport</keyword>
<dbReference type="PANTHER" id="PTHR13050:SF7">
    <property type="entry name" value="VESICLE TRANSPORT PROTEIN USE1"/>
    <property type="match status" value="1"/>
</dbReference>
<keyword evidence="6" id="KW-0931">ER-Golgi transport</keyword>
<evidence type="ECO:0000256" key="8">
    <source>
        <dbReference type="ARBA" id="ARBA00022989"/>
    </source>
</evidence>
<evidence type="ECO:0000256" key="3">
    <source>
        <dbReference type="ARBA" id="ARBA00022448"/>
    </source>
</evidence>
<keyword evidence="7" id="KW-0653">Protein transport</keyword>
<evidence type="ECO:0000256" key="5">
    <source>
        <dbReference type="ARBA" id="ARBA00022824"/>
    </source>
</evidence>
<feature type="compositionally biased region" description="Pro residues" evidence="10">
    <location>
        <begin position="104"/>
        <end position="116"/>
    </location>
</feature>
<proteinExistence type="inferred from homology"/>
<organism evidence="12 13">
    <name type="scientific">Calocera cornea HHB12733</name>
    <dbReference type="NCBI Taxonomy" id="1353952"/>
    <lineage>
        <taxon>Eukaryota</taxon>
        <taxon>Fungi</taxon>
        <taxon>Dikarya</taxon>
        <taxon>Basidiomycota</taxon>
        <taxon>Agaricomycotina</taxon>
        <taxon>Dacrymycetes</taxon>
        <taxon>Dacrymycetales</taxon>
        <taxon>Dacrymycetaceae</taxon>
        <taxon>Calocera</taxon>
    </lineage>
</organism>
<evidence type="ECO:0000256" key="1">
    <source>
        <dbReference type="ARBA" id="ARBA00004163"/>
    </source>
</evidence>
<dbReference type="GO" id="GO:0006890">
    <property type="term" value="P:retrograde vesicle-mediated transport, Golgi to endoplasmic reticulum"/>
    <property type="evidence" value="ECO:0007669"/>
    <property type="project" value="TreeGrafter"/>
</dbReference>
<dbReference type="GO" id="GO:0015031">
    <property type="term" value="P:protein transport"/>
    <property type="evidence" value="ECO:0007669"/>
    <property type="project" value="UniProtKB-KW"/>
</dbReference>
<feature type="region of interest" description="Disordered" evidence="10">
    <location>
        <begin position="100"/>
        <end position="123"/>
    </location>
</feature>
<dbReference type="GO" id="GO:0005789">
    <property type="term" value="C:endoplasmic reticulum membrane"/>
    <property type="evidence" value="ECO:0007669"/>
    <property type="project" value="UniProtKB-SubCell"/>
</dbReference>
<evidence type="ECO:0000313" key="12">
    <source>
        <dbReference type="EMBL" id="KZT62030.1"/>
    </source>
</evidence>
<sequence length="265" mass="29663">MQQHDRVNLFRLVRRLESPANQPSTSEADPYIAWLQARSQQQKVAHARSLWKNLAEDGESSELGDLDGRIDKLEQLAAKICDEHPPPPAPKTTFLEHLPISKPVIPPPAPSPPEIPSSPESEPINTEHVEVPIIPAAIESSLLPAEPLLPEFSFIRQQPSQAVSQQPEAEFQLNAVQQELTEQLFNMGHQLKLNSIHFGERLAADANVVKDAEEKLVGNLDKMKAERFRLRDYSRTARGTTCLVISCILVVIIAWVMMFVVIRIT</sequence>
<dbReference type="Proteomes" id="UP000076842">
    <property type="component" value="Unassembled WGS sequence"/>
</dbReference>
<evidence type="ECO:0000256" key="7">
    <source>
        <dbReference type="ARBA" id="ARBA00022927"/>
    </source>
</evidence>
<accession>A0A165JMC2</accession>
<dbReference type="EMBL" id="KV423919">
    <property type="protein sequence ID" value="KZT62030.1"/>
    <property type="molecule type" value="Genomic_DNA"/>
</dbReference>
<evidence type="ECO:0000256" key="10">
    <source>
        <dbReference type="SAM" id="MobiDB-lite"/>
    </source>
</evidence>
<evidence type="ECO:0000256" key="4">
    <source>
        <dbReference type="ARBA" id="ARBA00022692"/>
    </source>
</evidence>
<dbReference type="InParanoid" id="A0A165JMC2"/>
<dbReference type="CDD" id="cd15860">
    <property type="entry name" value="SNARE_USE1"/>
    <property type="match status" value="1"/>
</dbReference>
<feature type="transmembrane region" description="Helical" evidence="11">
    <location>
        <begin position="243"/>
        <end position="262"/>
    </location>
</feature>
<keyword evidence="8 11" id="KW-1133">Transmembrane helix</keyword>
<name>A0A165JMC2_9BASI</name>
<keyword evidence="4 11" id="KW-0812">Transmembrane</keyword>
<evidence type="ECO:0000256" key="11">
    <source>
        <dbReference type="SAM" id="Phobius"/>
    </source>
</evidence>
<dbReference type="STRING" id="1353952.A0A165JMC2"/>
<comment type="subcellular location">
    <subcellularLocation>
        <location evidence="1">Endoplasmic reticulum membrane</location>
        <topology evidence="1">Single-pass type IV membrane protein</topology>
    </subcellularLocation>
</comment>
<reference evidence="12 13" key="1">
    <citation type="journal article" date="2016" name="Mol. Biol. Evol.">
        <title>Comparative Genomics of Early-Diverging Mushroom-Forming Fungi Provides Insights into the Origins of Lignocellulose Decay Capabilities.</title>
        <authorList>
            <person name="Nagy L.G."/>
            <person name="Riley R."/>
            <person name="Tritt A."/>
            <person name="Adam C."/>
            <person name="Daum C."/>
            <person name="Floudas D."/>
            <person name="Sun H."/>
            <person name="Yadav J.S."/>
            <person name="Pangilinan J."/>
            <person name="Larsson K.H."/>
            <person name="Matsuura K."/>
            <person name="Barry K."/>
            <person name="Labutti K."/>
            <person name="Kuo R."/>
            <person name="Ohm R.A."/>
            <person name="Bhattacharya S.S."/>
            <person name="Shirouzu T."/>
            <person name="Yoshinaga Y."/>
            <person name="Martin F.M."/>
            <person name="Grigoriev I.V."/>
            <person name="Hibbett D.S."/>
        </authorList>
    </citation>
    <scope>NUCLEOTIDE SEQUENCE [LARGE SCALE GENOMIC DNA]</scope>
    <source>
        <strain evidence="12 13">HHB12733</strain>
    </source>
</reference>
<evidence type="ECO:0000256" key="6">
    <source>
        <dbReference type="ARBA" id="ARBA00022892"/>
    </source>
</evidence>
<evidence type="ECO:0000256" key="2">
    <source>
        <dbReference type="ARBA" id="ARBA00007891"/>
    </source>
</evidence>
<evidence type="ECO:0000256" key="9">
    <source>
        <dbReference type="ARBA" id="ARBA00023136"/>
    </source>
</evidence>
<dbReference type="Pfam" id="PF09753">
    <property type="entry name" value="Use1"/>
    <property type="match status" value="1"/>
</dbReference>
<keyword evidence="13" id="KW-1185">Reference proteome</keyword>
<dbReference type="OrthoDB" id="4506189at2759"/>
<dbReference type="AlphaFoldDB" id="A0A165JMC2"/>
<dbReference type="GO" id="GO:0005484">
    <property type="term" value="F:SNAP receptor activity"/>
    <property type="evidence" value="ECO:0007669"/>
    <property type="project" value="TreeGrafter"/>
</dbReference>
<dbReference type="InterPro" id="IPR019150">
    <property type="entry name" value="Vesicle_transport_protein_Use1"/>
</dbReference>
<dbReference type="PANTHER" id="PTHR13050">
    <property type="entry name" value="USE1-LIKE PROTEIN"/>
    <property type="match status" value="1"/>
</dbReference>
<keyword evidence="5" id="KW-0256">Endoplasmic reticulum</keyword>
<evidence type="ECO:0000313" key="13">
    <source>
        <dbReference type="Proteomes" id="UP000076842"/>
    </source>
</evidence>
<comment type="similarity">
    <text evidence="2">Belongs to the USE1 family.</text>
</comment>
<protein>
    <submittedName>
        <fullName evidence="12">Uncharacterized protein</fullName>
    </submittedName>
</protein>